<feature type="transmembrane region" description="Helical" evidence="6">
    <location>
        <begin position="70"/>
        <end position="90"/>
    </location>
</feature>
<dbReference type="PROSITE" id="PS50850">
    <property type="entry name" value="MFS"/>
    <property type="match status" value="1"/>
</dbReference>
<feature type="transmembrane region" description="Helical" evidence="6">
    <location>
        <begin position="159"/>
        <end position="178"/>
    </location>
</feature>
<feature type="transmembrane region" description="Helical" evidence="6">
    <location>
        <begin position="453"/>
        <end position="475"/>
    </location>
</feature>
<dbReference type="PANTHER" id="PTHR23502:SF157">
    <property type="entry name" value="MAJOR FACILITATOR SUPERFAMILY (MFS) PROFILE DOMAIN-CONTAINING PROTEIN-RELATED"/>
    <property type="match status" value="1"/>
</dbReference>
<evidence type="ECO:0000256" key="5">
    <source>
        <dbReference type="SAM" id="MobiDB-lite"/>
    </source>
</evidence>
<keyword evidence="2 6" id="KW-0812">Transmembrane</keyword>
<feature type="transmembrane region" description="Helical" evidence="6">
    <location>
        <begin position="102"/>
        <end position="122"/>
    </location>
</feature>
<dbReference type="Gene3D" id="1.20.1250.20">
    <property type="entry name" value="MFS general substrate transporter like domains"/>
    <property type="match status" value="1"/>
</dbReference>
<dbReference type="GO" id="GO:0016020">
    <property type="term" value="C:membrane"/>
    <property type="evidence" value="ECO:0007669"/>
    <property type="project" value="UniProtKB-SubCell"/>
</dbReference>
<evidence type="ECO:0000256" key="1">
    <source>
        <dbReference type="ARBA" id="ARBA00004141"/>
    </source>
</evidence>
<feature type="transmembrane region" description="Helical" evidence="6">
    <location>
        <begin position="384"/>
        <end position="404"/>
    </location>
</feature>
<dbReference type="OrthoDB" id="5410178at2759"/>
<feature type="transmembrane region" description="Helical" evidence="6">
    <location>
        <begin position="416"/>
        <end position="441"/>
    </location>
</feature>
<feature type="transmembrane region" description="Helical" evidence="6">
    <location>
        <begin position="134"/>
        <end position="153"/>
    </location>
</feature>
<gene>
    <name evidence="8" type="ORF">N7468_004617</name>
</gene>
<organism evidence="8 9">
    <name type="scientific">Penicillium chermesinum</name>
    <dbReference type="NCBI Taxonomy" id="63820"/>
    <lineage>
        <taxon>Eukaryota</taxon>
        <taxon>Fungi</taxon>
        <taxon>Dikarya</taxon>
        <taxon>Ascomycota</taxon>
        <taxon>Pezizomycotina</taxon>
        <taxon>Eurotiomycetes</taxon>
        <taxon>Eurotiomycetidae</taxon>
        <taxon>Eurotiales</taxon>
        <taxon>Aspergillaceae</taxon>
        <taxon>Penicillium</taxon>
    </lineage>
</organism>
<reference evidence="8" key="1">
    <citation type="submission" date="2022-11" db="EMBL/GenBank/DDBJ databases">
        <authorList>
            <person name="Petersen C."/>
        </authorList>
    </citation>
    <scope>NUCLEOTIDE SEQUENCE</scope>
    <source>
        <strain evidence="8">IBT 19713</strain>
    </source>
</reference>
<dbReference type="Proteomes" id="UP001150941">
    <property type="component" value="Unassembled WGS sequence"/>
</dbReference>
<keyword evidence="9" id="KW-1185">Reference proteome</keyword>
<feature type="region of interest" description="Disordered" evidence="5">
    <location>
        <begin position="1"/>
        <end position="24"/>
    </location>
</feature>
<dbReference type="Pfam" id="PF07690">
    <property type="entry name" value="MFS_1"/>
    <property type="match status" value="1"/>
</dbReference>
<reference evidence="8" key="2">
    <citation type="journal article" date="2023" name="IMA Fungus">
        <title>Comparative genomic study of the Penicillium genus elucidates a diverse pangenome and 15 lateral gene transfer events.</title>
        <authorList>
            <person name="Petersen C."/>
            <person name="Sorensen T."/>
            <person name="Nielsen M.R."/>
            <person name="Sondergaard T.E."/>
            <person name="Sorensen J.L."/>
            <person name="Fitzpatrick D.A."/>
            <person name="Frisvad J.C."/>
            <person name="Nielsen K.L."/>
        </authorList>
    </citation>
    <scope>NUCLEOTIDE SEQUENCE</scope>
    <source>
        <strain evidence="8">IBT 19713</strain>
    </source>
</reference>
<dbReference type="GO" id="GO:0022857">
    <property type="term" value="F:transmembrane transporter activity"/>
    <property type="evidence" value="ECO:0007669"/>
    <property type="project" value="InterPro"/>
</dbReference>
<dbReference type="RefSeq" id="XP_058332917.1">
    <property type="nucleotide sequence ID" value="XM_058473914.1"/>
</dbReference>
<dbReference type="InterPro" id="IPR020846">
    <property type="entry name" value="MFS_dom"/>
</dbReference>
<feature type="compositionally biased region" description="Basic residues" evidence="5">
    <location>
        <begin position="331"/>
        <end position="341"/>
    </location>
</feature>
<sequence>MLVDDWNGFDEDSELTPSDQSNESNTCLNKQLQEYYLELTEDGRFVRWMRNNPKYPRNWTGLRKTYDTTVICLLDLFVTASSTAGAAAAGDARHEYHLAKTVSILCFVTLFPLGQCVGNIFLPPLSETFGRKNLYILSGVMSCICCTIIGLVHSFPVSVIMRLLGGTFSAVPGTIVGGSIEDMFNSQARIWVVFFWTIASNIGLMIGPVVSSYVVASLHWRWVFYIYAIIIGVITGLLFPILESRSSYLLVHEVNKLRPQIPHIRPPLSHDHSLDIRVFLQKGLFRPIELFFKEPIVITLSVIISFHGVFFLPGFFDIFSSRSWYMSKRIHKGPRQPHRQPAKSAWSSDSTRRQNYRNGYWRTMFGNRPLVVCMDYSPKVQGPHVPWILPTISLVLVGYAMTEVDTVLYGYISDSYLNYSASASAAVAFMRGMLCGTFPLFTPQMFDGLGANIAGSVLAAVATIFCIVPPLLMCYGEQIRRRSRFAKYSWEIQEEMGKEESDR</sequence>
<feature type="transmembrane region" description="Helical" evidence="6">
    <location>
        <begin position="222"/>
        <end position="242"/>
    </location>
</feature>
<keyword evidence="4 6" id="KW-0472">Membrane</keyword>
<comment type="caution">
    <text evidence="8">The sequence shown here is derived from an EMBL/GenBank/DDBJ whole genome shotgun (WGS) entry which is preliminary data.</text>
</comment>
<feature type="region of interest" description="Disordered" evidence="5">
    <location>
        <begin position="331"/>
        <end position="351"/>
    </location>
</feature>
<evidence type="ECO:0000259" key="7">
    <source>
        <dbReference type="PROSITE" id="PS50850"/>
    </source>
</evidence>
<evidence type="ECO:0000256" key="3">
    <source>
        <dbReference type="ARBA" id="ARBA00022989"/>
    </source>
</evidence>
<feature type="transmembrane region" description="Helical" evidence="6">
    <location>
        <begin position="296"/>
        <end position="316"/>
    </location>
</feature>
<comment type="subcellular location">
    <subcellularLocation>
        <location evidence="1">Membrane</location>
        <topology evidence="1">Multi-pass membrane protein</topology>
    </subcellularLocation>
</comment>
<dbReference type="InterPro" id="IPR011701">
    <property type="entry name" value="MFS"/>
</dbReference>
<keyword evidence="3 6" id="KW-1133">Transmembrane helix</keyword>
<name>A0A9W9PB64_9EURO</name>
<feature type="transmembrane region" description="Helical" evidence="6">
    <location>
        <begin position="190"/>
        <end position="216"/>
    </location>
</feature>
<evidence type="ECO:0000256" key="6">
    <source>
        <dbReference type="SAM" id="Phobius"/>
    </source>
</evidence>
<feature type="compositionally biased region" description="Polar residues" evidence="5">
    <location>
        <begin position="15"/>
        <end position="24"/>
    </location>
</feature>
<dbReference type="InterPro" id="IPR036259">
    <property type="entry name" value="MFS_trans_sf"/>
</dbReference>
<dbReference type="EMBL" id="JAPQKS010000003">
    <property type="protein sequence ID" value="KAJ5239998.1"/>
    <property type="molecule type" value="Genomic_DNA"/>
</dbReference>
<dbReference type="SUPFAM" id="SSF103473">
    <property type="entry name" value="MFS general substrate transporter"/>
    <property type="match status" value="1"/>
</dbReference>
<protein>
    <recommendedName>
        <fullName evidence="7">Major facilitator superfamily (MFS) profile domain-containing protein</fullName>
    </recommendedName>
</protein>
<evidence type="ECO:0000256" key="4">
    <source>
        <dbReference type="ARBA" id="ARBA00023136"/>
    </source>
</evidence>
<proteinExistence type="predicted"/>
<dbReference type="PANTHER" id="PTHR23502">
    <property type="entry name" value="MAJOR FACILITATOR SUPERFAMILY"/>
    <property type="match status" value="1"/>
</dbReference>
<dbReference type="AlphaFoldDB" id="A0A9W9PB64"/>
<evidence type="ECO:0000313" key="8">
    <source>
        <dbReference type="EMBL" id="KAJ5239998.1"/>
    </source>
</evidence>
<evidence type="ECO:0000256" key="2">
    <source>
        <dbReference type="ARBA" id="ARBA00022692"/>
    </source>
</evidence>
<feature type="domain" description="Major facilitator superfamily (MFS) profile" evidence="7">
    <location>
        <begin position="61"/>
        <end position="503"/>
    </location>
</feature>
<evidence type="ECO:0000313" key="9">
    <source>
        <dbReference type="Proteomes" id="UP001150941"/>
    </source>
</evidence>
<accession>A0A9W9PB64</accession>
<dbReference type="GeneID" id="83201217"/>